<dbReference type="InterPro" id="IPR011010">
    <property type="entry name" value="DNA_brk_join_enz"/>
</dbReference>
<dbReference type="PANTHER" id="PTHR30349:SF64">
    <property type="entry name" value="PROPHAGE INTEGRASE INTD-RELATED"/>
    <property type="match status" value="1"/>
</dbReference>
<proteinExistence type="inferred from homology"/>
<dbReference type="InterPro" id="IPR010998">
    <property type="entry name" value="Integrase_recombinase_N"/>
</dbReference>
<comment type="caution">
    <text evidence="6">The sequence shown here is derived from an EMBL/GenBank/DDBJ whole genome shotgun (WGS) entry which is preliminary data.</text>
</comment>
<dbReference type="InterPro" id="IPR013762">
    <property type="entry name" value="Integrase-like_cat_sf"/>
</dbReference>
<organism evidence="6 7">
    <name type="scientific">Ruegeria sediminis</name>
    <dbReference type="NCBI Taxonomy" id="2583820"/>
    <lineage>
        <taxon>Bacteria</taxon>
        <taxon>Pseudomonadati</taxon>
        <taxon>Pseudomonadota</taxon>
        <taxon>Alphaproteobacteria</taxon>
        <taxon>Rhodobacterales</taxon>
        <taxon>Roseobacteraceae</taxon>
        <taxon>Ruegeria</taxon>
    </lineage>
</organism>
<accession>A0ABY2WZW3</accession>
<feature type="domain" description="Tyr recombinase" evidence="5">
    <location>
        <begin position="263"/>
        <end position="451"/>
    </location>
</feature>
<reference evidence="6 7" key="1">
    <citation type="submission" date="2019-05" db="EMBL/GenBank/DDBJ databases">
        <title>Ruegeria sp. nov., isolated from tidal flat.</title>
        <authorList>
            <person name="Kim W."/>
        </authorList>
    </citation>
    <scope>NUCLEOTIDE SEQUENCE [LARGE SCALE GENOMIC DNA]</scope>
    <source>
        <strain evidence="6 7">CAU 1488</strain>
    </source>
</reference>
<evidence type="ECO:0000256" key="3">
    <source>
        <dbReference type="ARBA" id="ARBA00023125"/>
    </source>
</evidence>
<dbReference type="PROSITE" id="PS51898">
    <property type="entry name" value="TYR_RECOMBINASE"/>
    <property type="match status" value="1"/>
</dbReference>
<protein>
    <recommendedName>
        <fullName evidence="5">Tyr recombinase domain-containing protein</fullName>
    </recommendedName>
</protein>
<keyword evidence="4" id="KW-0233">DNA recombination</keyword>
<evidence type="ECO:0000256" key="4">
    <source>
        <dbReference type="ARBA" id="ARBA00023172"/>
    </source>
</evidence>
<dbReference type="EMBL" id="VCPD01000002">
    <property type="protein sequence ID" value="TMV08530.1"/>
    <property type="molecule type" value="Genomic_DNA"/>
</dbReference>
<keyword evidence="7" id="KW-1185">Reference proteome</keyword>
<name>A0ABY2WZW3_9RHOB</name>
<comment type="similarity">
    <text evidence="1">Belongs to the 'phage' integrase family.</text>
</comment>
<sequence length="451" mass="50104">METQDMAVMVKLKHVDSLKDGTFRFRRRYPKAVAEALGKEFMQERMKARDEATLVREQAALMVEYDRRVSEVEARLLALSGESPRERWDRYLRHAQHMTEAVVGPDDEADKRALLAEELHRVGRDPLLIRAVAAPTSAPPEVTLLDAKNDYLRLNVGSDRQGNQLVDRVVRRVGKFWGPLDSIMLRDLTREKARGLLDAMLADTKDDGKPLSPSTVKRELRCLSAMINVGLEEHGLTGDVVNPFKGLRMPKDIEARPSEARLPLPDAVVSGMRKRLKDNARTPAQRHLWGLLVGTGCRLAEVTGLEVRDVVLDHEVPHLDIRPNGVRSLKTKASVRKVPLVGKALEAATEAVRERKGAAAGEPLFPAYAKPRGADSASQALMKHMRLLTENKKHTVHSCRHLMKDKLRIAGVQQVVQGMILGHALGGVGEDYGGPDGRLAVCRDALLRVVE</sequence>
<keyword evidence="3" id="KW-0238">DNA-binding</keyword>
<keyword evidence="2" id="KW-0229">DNA integration</keyword>
<dbReference type="Gene3D" id="1.10.150.130">
    <property type="match status" value="1"/>
</dbReference>
<dbReference type="Pfam" id="PF00589">
    <property type="entry name" value="Phage_integrase"/>
    <property type="match status" value="1"/>
</dbReference>
<evidence type="ECO:0000259" key="5">
    <source>
        <dbReference type="PROSITE" id="PS51898"/>
    </source>
</evidence>
<dbReference type="InterPro" id="IPR050090">
    <property type="entry name" value="Tyrosine_recombinase_XerCD"/>
</dbReference>
<evidence type="ECO:0000256" key="2">
    <source>
        <dbReference type="ARBA" id="ARBA00022908"/>
    </source>
</evidence>
<dbReference type="Gene3D" id="1.10.443.10">
    <property type="entry name" value="Intergrase catalytic core"/>
    <property type="match status" value="1"/>
</dbReference>
<dbReference type="InterPro" id="IPR002104">
    <property type="entry name" value="Integrase_catalytic"/>
</dbReference>
<evidence type="ECO:0000256" key="1">
    <source>
        <dbReference type="ARBA" id="ARBA00008857"/>
    </source>
</evidence>
<dbReference type="SUPFAM" id="SSF56349">
    <property type="entry name" value="DNA breaking-rejoining enzymes"/>
    <property type="match status" value="1"/>
</dbReference>
<dbReference type="Proteomes" id="UP001193035">
    <property type="component" value="Unassembled WGS sequence"/>
</dbReference>
<evidence type="ECO:0000313" key="7">
    <source>
        <dbReference type="Proteomes" id="UP001193035"/>
    </source>
</evidence>
<evidence type="ECO:0000313" key="6">
    <source>
        <dbReference type="EMBL" id="TMV08530.1"/>
    </source>
</evidence>
<dbReference type="PANTHER" id="PTHR30349">
    <property type="entry name" value="PHAGE INTEGRASE-RELATED"/>
    <property type="match status" value="1"/>
</dbReference>
<gene>
    <name evidence="6" type="ORF">FGK63_05220</name>
</gene>